<dbReference type="EMBL" id="KY774314">
    <property type="protein sequence ID" value="ART31691.1"/>
    <property type="molecule type" value="Genomic_DNA"/>
</dbReference>
<reference evidence="1" key="1">
    <citation type="submission" date="2017-03" db="EMBL/GenBank/DDBJ databases">
        <title>The mitochondrial genome of the carnivorous plant Utricularia reniformis (Lentibulariaceae): structure, comparative analysis and evolutionary landmarks.</title>
        <authorList>
            <person name="Silva S.R."/>
            <person name="Alvarenga D.O."/>
            <person name="Michael T.P."/>
            <person name="Miranda V.F.O."/>
            <person name="Varani A.M."/>
        </authorList>
    </citation>
    <scope>NUCLEOTIDE SEQUENCE</scope>
</reference>
<gene>
    <name evidence="1" type="ORF">AEK19_MT1500</name>
</gene>
<proteinExistence type="predicted"/>
<protein>
    <submittedName>
        <fullName evidence="1">Uncharacterized protein</fullName>
    </submittedName>
</protein>
<organism evidence="1">
    <name type="scientific">Utricularia reniformis</name>
    <dbReference type="NCBI Taxonomy" id="192314"/>
    <lineage>
        <taxon>Eukaryota</taxon>
        <taxon>Viridiplantae</taxon>
        <taxon>Streptophyta</taxon>
        <taxon>Embryophyta</taxon>
        <taxon>Tracheophyta</taxon>
        <taxon>Spermatophyta</taxon>
        <taxon>Magnoliopsida</taxon>
        <taxon>eudicotyledons</taxon>
        <taxon>Gunneridae</taxon>
        <taxon>Pentapetalae</taxon>
        <taxon>asterids</taxon>
        <taxon>lamiids</taxon>
        <taxon>Lamiales</taxon>
        <taxon>Lentibulariaceae</taxon>
        <taxon>Utricularia</taxon>
    </lineage>
</organism>
<evidence type="ECO:0000313" key="1">
    <source>
        <dbReference type="EMBL" id="ART31691.1"/>
    </source>
</evidence>
<sequence length="66" mass="7659">MLHTIQILCYQGVNVKQGSTTLSLSPTSSHSLRRERPKQLRLRTEEVFIPILFKSLRPSYTYINNP</sequence>
<dbReference type="AlphaFoldDB" id="A0A1Y0B2R7"/>
<keyword evidence="1" id="KW-0496">Mitochondrion</keyword>
<geneLocation type="mitochondrion" evidence="1"/>
<name>A0A1Y0B2R7_9LAMI</name>
<accession>A0A1Y0B2R7</accession>